<evidence type="ECO:0000313" key="8">
    <source>
        <dbReference type="Proteomes" id="UP000662703"/>
    </source>
</evidence>
<keyword evidence="2" id="KW-0663">Pyridoxal phosphate</keyword>
<dbReference type="InterPro" id="IPR015424">
    <property type="entry name" value="PyrdxlP-dep_Trfase"/>
</dbReference>
<proteinExistence type="inferred from homology"/>
<reference evidence="7 8" key="1">
    <citation type="submission" date="2012-09" db="EMBL/GenBank/DDBJ databases">
        <title>Genome Sequence of alkane-degrading Bacterium Alcanivorax sp. 521-1.</title>
        <authorList>
            <person name="Lai Q."/>
            <person name="Shao Z."/>
        </authorList>
    </citation>
    <scope>NUCLEOTIDE SEQUENCE [LARGE SCALE GENOMIC DNA]</scope>
    <source>
        <strain evidence="7 8">521-1</strain>
    </source>
</reference>
<dbReference type="CDD" id="cd07377">
    <property type="entry name" value="WHTH_GntR"/>
    <property type="match status" value="1"/>
</dbReference>
<dbReference type="SMART" id="SM00345">
    <property type="entry name" value="HTH_GNTR"/>
    <property type="match status" value="1"/>
</dbReference>
<dbReference type="PRINTS" id="PR00035">
    <property type="entry name" value="HTHGNTR"/>
</dbReference>
<dbReference type="SUPFAM" id="SSF53383">
    <property type="entry name" value="PLP-dependent transferases"/>
    <property type="match status" value="1"/>
</dbReference>
<keyword evidence="5" id="KW-0804">Transcription</keyword>
<dbReference type="Gene3D" id="3.40.640.10">
    <property type="entry name" value="Type I PLP-dependent aspartate aminotransferase-like (Major domain)"/>
    <property type="match status" value="1"/>
</dbReference>
<evidence type="ECO:0000256" key="4">
    <source>
        <dbReference type="ARBA" id="ARBA00023125"/>
    </source>
</evidence>
<dbReference type="NCBIfam" id="NF012025">
    <property type="entry name" value="PRK15481.1"/>
    <property type="match status" value="1"/>
</dbReference>
<dbReference type="InterPro" id="IPR036390">
    <property type="entry name" value="WH_DNA-bd_sf"/>
</dbReference>
<dbReference type="CDD" id="cd00609">
    <property type="entry name" value="AAT_like"/>
    <property type="match status" value="1"/>
</dbReference>
<dbReference type="PROSITE" id="PS50949">
    <property type="entry name" value="HTH_GNTR"/>
    <property type="match status" value="1"/>
</dbReference>
<name>A0ABS0APE4_9GAMM</name>
<dbReference type="Pfam" id="PF00392">
    <property type="entry name" value="GntR"/>
    <property type="match status" value="1"/>
</dbReference>
<dbReference type="RefSeq" id="WP_194864598.1">
    <property type="nucleotide sequence ID" value="NZ_ARXX01000015.1"/>
</dbReference>
<dbReference type="PANTHER" id="PTHR46577:SF1">
    <property type="entry name" value="HTH-TYPE TRANSCRIPTIONAL REGULATORY PROTEIN GABR"/>
    <property type="match status" value="1"/>
</dbReference>
<evidence type="ECO:0000313" key="7">
    <source>
        <dbReference type="EMBL" id="MBF5056014.1"/>
    </source>
</evidence>
<keyword evidence="8" id="KW-1185">Reference proteome</keyword>
<evidence type="ECO:0000259" key="6">
    <source>
        <dbReference type="PROSITE" id="PS50949"/>
    </source>
</evidence>
<sequence length="442" mass="46726">MKITGSTASEIFEGIRREAHAGRLVAGQSLPPVREMAERLQVNRNTVAAAYKKLVAAGIAETLGRNGTVIRSVARQGEQEGLAPGSSLIDLAGGNPDPAWLPDPRRVLGAGGYRPTLYGEPVFDGDLERLARRWLGADLREGDGLTLTHGAVDAIERLLAAYLVPGDKVAVEDPCFLGSLNTLRCAGLEALPVAMDHHGMRPGALEAAISAGAQAVLCTPRAQNPTGCGLSEARAGALREVLGRHPHVLVIEDDHFALLARAPYFSIAAEATTRRALVRSVSKGFGPDLRLAFVASDAGTAERLALRLAPGTTWVSHLLQAVVRDLLGSDSVWARLDAARDGYQLNREGLIRALQAEGLDALQPCDGFNVWVPLPDGCDAQAVAEALARLGWCVRTGEPFAIMAQGAALRLTISTLEPEDAARFAADLRGCLGQLAGQSLPH</sequence>
<gene>
    <name evidence="7" type="ORF">Y5W_01308</name>
</gene>
<dbReference type="InterPro" id="IPR000524">
    <property type="entry name" value="Tscrpt_reg_HTH_GntR"/>
</dbReference>
<protein>
    <submittedName>
        <fullName evidence="7">Transcriptional regulatory protein PtsJ</fullName>
    </submittedName>
</protein>
<dbReference type="Proteomes" id="UP000662703">
    <property type="component" value="Unassembled WGS sequence"/>
</dbReference>
<dbReference type="Pfam" id="PF00155">
    <property type="entry name" value="Aminotran_1_2"/>
    <property type="match status" value="1"/>
</dbReference>
<keyword evidence="3" id="KW-0805">Transcription regulation</keyword>
<keyword evidence="4" id="KW-0238">DNA-binding</keyword>
<comment type="similarity">
    <text evidence="1">In the C-terminal section; belongs to the class-I pyridoxal-phosphate-dependent aminotransferase family.</text>
</comment>
<evidence type="ECO:0000256" key="3">
    <source>
        <dbReference type="ARBA" id="ARBA00023015"/>
    </source>
</evidence>
<evidence type="ECO:0000256" key="1">
    <source>
        <dbReference type="ARBA" id="ARBA00005384"/>
    </source>
</evidence>
<feature type="domain" description="HTH gntR-type" evidence="6">
    <location>
        <begin position="5"/>
        <end position="73"/>
    </location>
</feature>
<dbReference type="InterPro" id="IPR051446">
    <property type="entry name" value="HTH_trans_reg/aminotransferase"/>
</dbReference>
<dbReference type="SUPFAM" id="SSF46785">
    <property type="entry name" value="Winged helix' DNA-binding domain"/>
    <property type="match status" value="1"/>
</dbReference>
<dbReference type="InterPro" id="IPR004839">
    <property type="entry name" value="Aminotransferase_I/II_large"/>
</dbReference>
<dbReference type="InterPro" id="IPR015421">
    <property type="entry name" value="PyrdxlP-dep_Trfase_major"/>
</dbReference>
<dbReference type="PANTHER" id="PTHR46577">
    <property type="entry name" value="HTH-TYPE TRANSCRIPTIONAL REGULATORY PROTEIN GABR"/>
    <property type="match status" value="1"/>
</dbReference>
<dbReference type="InterPro" id="IPR015422">
    <property type="entry name" value="PyrdxlP-dep_Trfase_small"/>
</dbReference>
<dbReference type="InterPro" id="IPR036388">
    <property type="entry name" value="WH-like_DNA-bd_sf"/>
</dbReference>
<evidence type="ECO:0000256" key="5">
    <source>
        <dbReference type="ARBA" id="ARBA00023163"/>
    </source>
</evidence>
<comment type="caution">
    <text evidence="7">The sequence shown here is derived from an EMBL/GenBank/DDBJ whole genome shotgun (WGS) entry which is preliminary data.</text>
</comment>
<organism evidence="7 8">
    <name type="scientific">Alloalcanivorax profundimaris</name>
    <dbReference type="NCBI Taxonomy" id="2735259"/>
    <lineage>
        <taxon>Bacteria</taxon>
        <taxon>Pseudomonadati</taxon>
        <taxon>Pseudomonadota</taxon>
        <taxon>Gammaproteobacteria</taxon>
        <taxon>Oceanospirillales</taxon>
        <taxon>Alcanivoracaceae</taxon>
        <taxon>Alloalcanivorax</taxon>
    </lineage>
</organism>
<dbReference type="EMBL" id="ARXX01000015">
    <property type="protein sequence ID" value="MBF5056014.1"/>
    <property type="molecule type" value="Genomic_DNA"/>
</dbReference>
<accession>A0ABS0APE4</accession>
<evidence type="ECO:0000256" key="2">
    <source>
        <dbReference type="ARBA" id="ARBA00022898"/>
    </source>
</evidence>
<dbReference type="Gene3D" id="1.10.10.10">
    <property type="entry name" value="Winged helix-like DNA-binding domain superfamily/Winged helix DNA-binding domain"/>
    <property type="match status" value="1"/>
</dbReference>
<dbReference type="Gene3D" id="3.90.1150.10">
    <property type="entry name" value="Aspartate Aminotransferase, domain 1"/>
    <property type="match status" value="1"/>
</dbReference>